<keyword evidence="2" id="KW-1185">Reference proteome</keyword>
<evidence type="ECO:0000313" key="1">
    <source>
        <dbReference type="EMBL" id="KAH7850863.1"/>
    </source>
</evidence>
<dbReference type="EMBL" id="CM037158">
    <property type="protein sequence ID" value="KAH7850863.1"/>
    <property type="molecule type" value="Genomic_DNA"/>
</dbReference>
<sequence>MEAALGKSGEVVKEEKTQKRVEPSRDEQGHKEGNFLYKDTEFESAKAEMGEVREENHKLRMRLDQILGDYQTLQMQFDNIVKQETKEPTNIAHTQEAIDESELICLSLGRRTSSEQRKDQNPKKLKEDQGEHDEGLALRLDSSAFECNAGPRTENSLKPISPENNLEVNNEAGESWPSHRVLKTMRKEDDEVSEQSPVKKARVSVRVRCDTPTMNDGCQWRKYGQKIAKGNPCPRAYYRCTVAPNCPVRKQVQRCAEDMAILITTYEGTHNHQLPISATAMASTTSAAASMLLSGSSTSRIASTSLAGTTTSSTTFRGLNFYLSDNMNSKQYYLPNSSMLSAPSHPTITLDLTSTSSSSSSSHFNNFFSNSPLAPRYSSTNLNFSSLESNPLPISWSSSGVLNYGTQVPYNKNQVGNSLNFGSKPNQENMIRSFMQNPILSSSPPQQNLPTDTIAAATKAITSDPSFQSALATALTSIIGSSGSGTVGRNPGFQIGGKNFGKSLNFGETFPIISSFPLTTTNGNKCSPSYLNMSPPSASNSMSTTFLQPLPPHSADKVST</sequence>
<name>A0ACB7YBK4_9ERIC</name>
<protein>
    <submittedName>
        <fullName evidence="1">Uncharacterized protein</fullName>
    </submittedName>
</protein>
<comment type="caution">
    <text evidence="1">The sequence shown here is derived from an EMBL/GenBank/DDBJ whole genome shotgun (WGS) entry which is preliminary data.</text>
</comment>
<accession>A0ACB7YBK4</accession>
<dbReference type="Proteomes" id="UP000828048">
    <property type="component" value="Chromosome 8"/>
</dbReference>
<reference evidence="1 2" key="1">
    <citation type="journal article" date="2021" name="Hortic Res">
        <title>High-quality reference genome and annotation aids understanding of berry development for evergreen blueberry (Vaccinium darrowii).</title>
        <authorList>
            <person name="Yu J."/>
            <person name="Hulse-Kemp A.M."/>
            <person name="Babiker E."/>
            <person name="Staton M."/>
        </authorList>
    </citation>
    <scope>NUCLEOTIDE SEQUENCE [LARGE SCALE GENOMIC DNA]</scope>
    <source>
        <strain evidence="2">cv. NJ 8807/NJ 8810</strain>
        <tissue evidence="1">Young leaf</tissue>
    </source>
</reference>
<gene>
    <name evidence="1" type="ORF">Vadar_003935</name>
</gene>
<proteinExistence type="predicted"/>
<organism evidence="1 2">
    <name type="scientific">Vaccinium darrowii</name>
    <dbReference type="NCBI Taxonomy" id="229202"/>
    <lineage>
        <taxon>Eukaryota</taxon>
        <taxon>Viridiplantae</taxon>
        <taxon>Streptophyta</taxon>
        <taxon>Embryophyta</taxon>
        <taxon>Tracheophyta</taxon>
        <taxon>Spermatophyta</taxon>
        <taxon>Magnoliopsida</taxon>
        <taxon>eudicotyledons</taxon>
        <taxon>Gunneridae</taxon>
        <taxon>Pentapetalae</taxon>
        <taxon>asterids</taxon>
        <taxon>Ericales</taxon>
        <taxon>Ericaceae</taxon>
        <taxon>Vaccinioideae</taxon>
        <taxon>Vaccinieae</taxon>
        <taxon>Vaccinium</taxon>
    </lineage>
</organism>
<evidence type="ECO:0000313" key="2">
    <source>
        <dbReference type="Proteomes" id="UP000828048"/>
    </source>
</evidence>